<evidence type="ECO:0000256" key="7">
    <source>
        <dbReference type="ARBA" id="ARBA00023157"/>
    </source>
</evidence>
<dbReference type="Pfam" id="PF00014">
    <property type="entry name" value="Kunitz_BPTI"/>
    <property type="match status" value="1"/>
</dbReference>
<dbReference type="PROSITE" id="PS50279">
    <property type="entry name" value="BPTI_KUNITZ_2"/>
    <property type="match status" value="1"/>
</dbReference>
<dbReference type="OrthoDB" id="10051670at2759"/>
<dbReference type="SMART" id="SM00131">
    <property type="entry name" value="KU"/>
    <property type="match status" value="1"/>
</dbReference>
<evidence type="ECO:0000256" key="8">
    <source>
        <dbReference type="SAM" id="Phobius"/>
    </source>
</evidence>
<evidence type="ECO:0000256" key="1">
    <source>
        <dbReference type="ARBA" id="ARBA00004141"/>
    </source>
</evidence>
<evidence type="ECO:0000256" key="9">
    <source>
        <dbReference type="SAM" id="SignalP"/>
    </source>
</evidence>
<keyword evidence="5 8" id="KW-1133">Transmembrane helix</keyword>
<comment type="caution">
    <text evidence="11">The sequence shown here is derived from an EMBL/GenBank/DDBJ whole genome shotgun (WGS) entry which is preliminary data.</text>
</comment>
<dbReference type="Gene3D" id="4.10.410.10">
    <property type="entry name" value="Pancreatic trypsin inhibitor Kunitz domain"/>
    <property type="match status" value="1"/>
</dbReference>
<sequence>MLFHLTFILLASTCLVVAQQTNTQSAAVNRPDYCSLPPVMAGEKKCKGYIKKWTFNETEETCVTYIYGGCNGTRNLFDTEGECQSSCPLSSAGQSQKKLLDGKTSANSSSSIHPHQYLLAVLNCVYSFFFLHEMPYKSTVVEKRNNWTTSSKYFLFVFNVVSLVLGIVVLAMAIYIRAEWTLKHYIIEMEAYFFWTGPYILMASSSLTIFLSFFGCWATVYENPFLLTLFSLATGATALIGLGGATYALNHGTQRSKLTPWVTNRFTFLVFESDTDARSARIVRIMQEELGCCGGSGWQDYSHNNMEIPYECRSQVTGNMYVYGCGIVFSDYVEPLIGWMCGIAILLIVLQIFAIVAAVILRRNVRIEDKLMQSHNKSSTYTAVRTR</sequence>
<dbReference type="Pfam" id="PF00335">
    <property type="entry name" value="Tetraspanin"/>
    <property type="match status" value="1"/>
</dbReference>
<keyword evidence="3 8" id="KW-0812">Transmembrane</keyword>
<dbReference type="CDD" id="cd03127">
    <property type="entry name" value="tetraspanin_LEL"/>
    <property type="match status" value="1"/>
</dbReference>
<evidence type="ECO:0000313" key="12">
    <source>
        <dbReference type="Proteomes" id="UP000789390"/>
    </source>
</evidence>
<dbReference type="Proteomes" id="UP000789390">
    <property type="component" value="Unassembled WGS sequence"/>
</dbReference>
<dbReference type="SUPFAM" id="SSF57362">
    <property type="entry name" value="BPTI-like"/>
    <property type="match status" value="1"/>
</dbReference>
<dbReference type="InterPro" id="IPR002223">
    <property type="entry name" value="Kunitz_BPTI"/>
</dbReference>
<dbReference type="InterPro" id="IPR008952">
    <property type="entry name" value="Tetraspanin_EC2_sf"/>
</dbReference>
<gene>
    <name evidence="11" type="ORF">DGAL_LOCUS14725</name>
</gene>
<dbReference type="CDD" id="cd00109">
    <property type="entry name" value="Kunitz-type"/>
    <property type="match status" value="1"/>
</dbReference>
<keyword evidence="9" id="KW-0732">Signal</keyword>
<dbReference type="GO" id="GO:0016020">
    <property type="term" value="C:membrane"/>
    <property type="evidence" value="ECO:0007669"/>
    <property type="project" value="UniProtKB-SubCell"/>
</dbReference>
<keyword evidence="12" id="KW-1185">Reference proteome</keyword>
<dbReference type="PANTHER" id="PTHR10083">
    <property type="entry name" value="KUNITZ-TYPE PROTEASE INHIBITOR-RELATED"/>
    <property type="match status" value="1"/>
</dbReference>
<dbReference type="GO" id="GO:0004867">
    <property type="term" value="F:serine-type endopeptidase inhibitor activity"/>
    <property type="evidence" value="ECO:0007669"/>
    <property type="project" value="UniProtKB-KW"/>
</dbReference>
<evidence type="ECO:0000259" key="10">
    <source>
        <dbReference type="PROSITE" id="PS50279"/>
    </source>
</evidence>
<protein>
    <recommendedName>
        <fullName evidence="10">BPTI/Kunitz inhibitor domain-containing protein</fullName>
    </recommendedName>
</protein>
<dbReference type="SUPFAM" id="SSF48652">
    <property type="entry name" value="Tetraspanin"/>
    <property type="match status" value="1"/>
</dbReference>
<keyword evidence="7" id="KW-1015">Disulfide bond</keyword>
<keyword evidence="6 8" id="KW-0472">Membrane</keyword>
<keyword evidence="4" id="KW-0722">Serine protease inhibitor</keyword>
<evidence type="ECO:0000256" key="3">
    <source>
        <dbReference type="ARBA" id="ARBA00022692"/>
    </source>
</evidence>
<dbReference type="GO" id="GO:0005615">
    <property type="term" value="C:extracellular space"/>
    <property type="evidence" value="ECO:0007669"/>
    <property type="project" value="TreeGrafter"/>
</dbReference>
<reference evidence="11" key="1">
    <citation type="submission" date="2021-11" db="EMBL/GenBank/DDBJ databases">
        <authorList>
            <person name="Schell T."/>
        </authorList>
    </citation>
    <scope>NUCLEOTIDE SEQUENCE</scope>
    <source>
        <strain evidence="11">M5</strain>
    </source>
</reference>
<dbReference type="PRINTS" id="PR00259">
    <property type="entry name" value="TMFOUR"/>
</dbReference>
<feature type="domain" description="BPTI/Kunitz inhibitor" evidence="10">
    <location>
        <begin position="34"/>
        <end position="87"/>
    </location>
</feature>
<dbReference type="InterPro" id="IPR036880">
    <property type="entry name" value="Kunitz_BPTI_sf"/>
</dbReference>
<evidence type="ECO:0000256" key="2">
    <source>
        <dbReference type="ARBA" id="ARBA00022690"/>
    </source>
</evidence>
<proteinExistence type="predicted"/>
<organism evidence="11 12">
    <name type="scientific">Daphnia galeata</name>
    <dbReference type="NCBI Taxonomy" id="27404"/>
    <lineage>
        <taxon>Eukaryota</taxon>
        <taxon>Metazoa</taxon>
        <taxon>Ecdysozoa</taxon>
        <taxon>Arthropoda</taxon>
        <taxon>Crustacea</taxon>
        <taxon>Branchiopoda</taxon>
        <taxon>Diplostraca</taxon>
        <taxon>Cladocera</taxon>
        <taxon>Anomopoda</taxon>
        <taxon>Daphniidae</taxon>
        <taxon>Daphnia</taxon>
    </lineage>
</organism>
<dbReference type="InterPro" id="IPR050098">
    <property type="entry name" value="TFPI/VKTCI-like"/>
</dbReference>
<feature type="transmembrane region" description="Helical" evidence="8">
    <location>
        <begin position="225"/>
        <end position="249"/>
    </location>
</feature>
<dbReference type="EMBL" id="CAKKLH010000310">
    <property type="protein sequence ID" value="CAH0111114.1"/>
    <property type="molecule type" value="Genomic_DNA"/>
</dbReference>
<dbReference type="Gene3D" id="1.10.1450.10">
    <property type="entry name" value="Tetraspanin"/>
    <property type="match status" value="1"/>
</dbReference>
<evidence type="ECO:0000256" key="4">
    <source>
        <dbReference type="ARBA" id="ARBA00022900"/>
    </source>
</evidence>
<feature type="transmembrane region" description="Helical" evidence="8">
    <location>
        <begin position="196"/>
        <end position="218"/>
    </location>
</feature>
<evidence type="ECO:0000313" key="11">
    <source>
        <dbReference type="EMBL" id="CAH0111114.1"/>
    </source>
</evidence>
<accession>A0A8J2S5T8</accession>
<name>A0A8J2S5T8_9CRUS</name>
<comment type="subcellular location">
    <subcellularLocation>
        <location evidence="1">Membrane</location>
        <topology evidence="1">Multi-pass membrane protein</topology>
    </subcellularLocation>
</comment>
<evidence type="ECO:0000256" key="6">
    <source>
        <dbReference type="ARBA" id="ARBA00023136"/>
    </source>
</evidence>
<dbReference type="AlphaFoldDB" id="A0A8J2S5T8"/>
<dbReference type="InterPro" id="IPR018499">
    <property type="entry name" value="Tetraspanin/Peripherin"/>
</dbReference>
<feature type="chain" id="PRO_5035188406" description="BPTI/Kunitz inhibitor domain-containing protein" evidence="9">
    <location>
        <begin position="19"/>
        <end position="387"/>
    </location>
</feature>
<dbReference type="FunFam" id="4.10.410.10:FF:000020">
    <property type="entry name" value="Collagen, type VI, alpha 3"/>
    <property type="match status" value="1"/>
</dbReference>
<feature type="transmembrane region" description="Helical" evidence="8">
    <location>
        <begin position="336"/>
        <end position="361"/>
    </location>
</feature>
<feature type="signal peptide" evidence="9">
    <location>
        <begin position="1"/>
        <end position="18"/>
    </location>
</feature>
<keyword evidence="2" id="KW-0646">Protease inhibitor</keyword>
<feature type="transmembrane region" description="Helical" evidence="8">
    <location>
        <begin position="153"/>
        <end position="176"/>
    </location>
</feature>
<evidence type="ECO:0000256" key="5">
    <source>
        <dbReference type="ARBA" id="ARBA00022989"/>
    </source>
</evidence>
<dbReference type="PANTHER" id="PTHR10083:SF374">
    <property type="entry name" value="BPTI_KUNITZ INHIBITOR DOMAIN-CONTAINING PROTEIN"/>
    <property type="match status" value="1"/>
</dbReference>